<feature type="compositionally biased region" description="Basic and acidic residues" evidence="1">
    <location>
        <begin position="285"/>
        <end position="294"/>
    </location>
</feature>
<reference evidence="2 3" key="1">
    <citation type="submission" date="2019-06" db="EMBL/GenBank/DDBJ databases">
        <title>Saccharibacillus brassicae sp. nov., an endophytic bacterium isolated from Chinese cabbage seeds (Brassica pekinensis).</title>
        <authorList>
            <person name="Jiang L."/>
            <person name="Lee J."/>
            <person name="Kim S.W."/>
        </authorList>
    </citation>
    <scope>NUCLEOTIDE SEQUENCE [LARGE SCALE GENOMIC DNA]</scope>
    <source>
        <strain evidence="3">KCTC 43072 / ATSA2</strain>
    </source>
</reference>
<dbReference type="Proteomes" id="UP000316968">
    <property type="component" value="Chromosome"/>
</dbReference>
<evidence type="ECO:0000313" key="2">
    <source>
        <dbReference type="EMBL" id="QDH19582.1"/>
    </source>
</evidence>
<dbReference type="RefSeq" id="WP_141445971.1">
    <property type="nucleotide sequence ID" value="NZ_CP041217.1"/>
</dbReference>
<organism evidence="2 3">
    <name type="scientific">Saccharibacillus brassicae</name>
    <dbReference type="NCBI Taxonomy" id="2583377"/>
    <lineage>
        <taxon>Bacteria</taxon>
        <taxon>Bacillati</taxon>
        <taxon>Bacillota</taxon>
        <taxon>Bacilli</taxon>
        <taxon>Bacillales</taxon>
        <taxon>Paenibacillaceae</taxon>
        <taxon>Saccharibacillus</taxon>
    </lineage>
</organism>
<dbReference type="EMBL" id="CP041217">
    <property type="protein sequence ID" value="QDH19582.1"/>
    <property type="molecule type" value="Genomic_DNA"/>
</dbReference>
<sequence>MTQDEKRSGREADMAETTVGGPEDWRPASLRQAPEHAGSVRDETLGYMHELIAIARDYAEPEEDFYAGALLKRIANSLSAAVLLREGGLVVEAPVQIRVAFEHSARLFQYLAAPETIDPDAAQEVMGSNLGVMKYAYEQISFELTDVYGFLNIFTHPDRASLEWTSRVSSDSVDLADMLALYGVGGIFLILSHTFPEDERLGEERMQQQAERIASRILGVLSDFDMLKNTGDPHRLLETFLQENGRVFGKDKYNEHLKKFMLFASEHPENTMELYLKREMELEQRRLKRSEAKQKDKRNRPKRKKK</sequence>
<gene>
    <name evidence="2" type="ORF">FFV09_01140</name>
</gene>
<keyword evidence="3" id="KW-1185">Reference proteome</keyword>
<protein>
    <submittedName>
        <fullName evidence="2">Uncharacterized protein</fullName>
    </submittedName>
</protein>
<dbReference type="AlphaFoldDB" id="A0A4Y6UPM3"/>
<feature type="region of interest" description="Disordered" evidence="1">
    <location>
        <begin position="285"/>
        <end position="306"/>
    </location>
</feature>
<name>A0A4Y6UPM3_SACBS</name>
<feature type="compositionally biased region" description="Basic residues" evidence="1">
    <location>
        <begin position="295"/>
        <end position="306"/>
    </location>
</feature>
<evidence type="ECO:0000256" key="1">
    <source>
        <dbReference type="SAM" id="MobiDB-lite"/>
    </source>
</evidence>
<evidence type="ECO:0000313" key="3">
    <source>
        <dbReference type="Proteomes" id="UP000316968"/>
    </source>
</evidence>
<proteinExistence type="predicted"/>
<feature type="compositionally biased region" description="Basic and acidic residues" evidence="1">
    <location>
        <begin position="1"/>
        <end position="13"/>
    </location>
</feature>
<accession>A0A4Y6UPM3</accession>
<feature type="region of interest" description="Disordered" evidence="1">
    <location>
        <begin position="1"/>
        <end position="38"/>
    </location>
</feature>
<dbReference type="KEGG" id="saca:FFV09_01140"/>
<dbReference type="OrthoDB" id="2677049at2"/>